<organism evidence="1 2">
    <name type="scientific">Pichia sorbitophila (strain ATCC MYA-4447 / BCRC 22081 / CBS 7064 / NBRC 10061 / NRRL Y-12695)</name>
    <name type="common">Hybrid yeast</name>
    <dbReference type="NCBI Taxonomy" id="559304"/>
    <lineage>
        <taxon>Eukaryota</taxon>
        <taxon>Fungi</taxon>
        <taxon>Dikarya</taxon>
        <taxon>Ascomycota</taxon>
        <taxon>Saccharomycotina</taxon>
        <taxon>Pichiomycetes</taxon>
        <taxon>Debaryomycetaceae</taxon>
        <taxon>Millerozyma</taxon>
    </lineage>
</organism>
<sequence length="86" mass="9860">MKIQRYSCLFVCAKVEWSKLLQLLVKMHPTAYPLFSCGPRHNKVLRGATWKKSCSFPVNPRSSHQQVSRPRAFHCCMAVGSPWIVV</sequence>
<keyword evidence="2" id="KW-1185">Reference proteome</keyword>
<dbReference type="EMBL" id="FO082057">
    <property type="protein sequence ID" value="CCE78170.1"/>
    <property type="molecule type" value="Genomic_DNA"/>
</dbReference>
<name>G8YRI3_PICSO</name>
<gene>
    <name evidence="1" type="primary">Piso0_000786</name>
    <name evidence="1" type="ORF">GNLVRS01_PISO0C04006g</name>
</gene>
<accession>G8YRI3</accession>
<evidence type="ECO:0000313" key="2">
    <source>
        <dbReference type="Proteomes" id="UP000005222"/>
    </source>
</evidence>
<reference evidence="1 2" key="1">
    <citation type="journal article" date="2012" name="G3 (Bethesda)">
        <title>Pichia sorbitophila, an interspecies yeast hybrid reveals early steps of genome resolution following polyploidization.</title>
        <authorList>
            <person name="Leh Louis V."/>
            <person name="Despons L."/>
            <person name="Friedrich A."/>
            <person name="Martin T."/>
            <person name="Durrens P."/>
            <person name="Casaregola S."/>
            <person name="Neuveglise C."/>
            <person name="Fairhead C."/>
            <person name="Marck C."/>
            <person name="Cruz J.A."/>
            <person name="Straub M.L."/>
            <person name="Kugler V."/>
            <person name="Sacerdot C."/>
            <person name="Uzunov Z."/>
            <person name="Thierry A."/>
            <person name="Weiss S."/>
            <person name="Bleykasten C."/>
            <person name="De Montigny J."/>
            <person name="Jacques N."/>
            <person name="Jung P."/>
            <person name="Lemaire M."/>
            <person name="Mallet S."/>
            <person name="Morel G."/>
            <person name="Richard G.F."/>
            <person name="Sarkar A."/>
            <person name="Savel G."/>
            <person name="Schacherer J."/>
            <person name="Seret M.L."/>
            <person name="Talla E."/>
            <person name="Samson G."/>
            <person name="Jubin C."/>
            <person name="Poulain J."/>
            <person name="Vacherie B."/>
            <person name="Barbe V."/>
            <person name="Pelletier E."/>
            <person name="Sherman D.J."/>
            <person name="Westhof E."/>
            <person name="Weissenbach J."/>
            <person name="Baret P.V."/>
            <person name="Wincker P."/>
            <person name="Gaillardin C."/>
            <person name="Dujon B."/>
            <person name="Souciet J.L."/>
        </authorList>
    </citation>
    <scope>NUCLEOTIDE SEQUENCE [LARGE SCALE GENOMIC DNA]</scope>
    <source>
        <strain evidence="2">ATCC MYA-4447 / BCRC 22081 / CBS 7064 / NBRC 10061 / NRRL Y-12695</strain>
    </source>
</reference>
<protein>
    <submittedName>
        <fullName evidence="1">Piso0_000786 protein</fullName>
    </submittedName>
</protein>
<dbReference type="AlphaFoldDB" id="G8YRI3"/>
<dbReference type="HOGENOM" id="CLU_2498630_0_0_1"/>
<proteinExistence type="predicted"/>
<evidence type="ECO:0000313" key="1">
    <source>
        <dbReference type="EMBL" id="CCE78170.1"/>
    </source>
</evidence>
<dbReference type="Proteomes" id="UP000005222">
    <property type="component" value="Chromosome C"/>
</dbReference>
<dbReference type="InParanoid" id="G8YRI3"/>